<dbReference type="InterPro" id="IPR043519">
    <property type="entry name" value="NT_sf"/>
</dbReference>
<dbReference type="PANTHER" id="PTHR11258:SF11">
    <property type="entry name" value="C2H2-TYPE DOMAIN-CONTAINING PROTEIN"/>
    <property type="match status" value="1"/>
</dbReference>
<accession>A0A9X2WTG3</accession>
<organism evidence="3 4">
    <name type="scientific">Shewanella septentrionalis</name>
    <dbReference type="NCBI Taxonomy" id="2952223"/>
    <lineage>
        <taxon>Bacteria</taxon>
        <taxon>Pseudomonadati</taxon>
        <taxon>Pseudomonadota</taxon>
        <taxon>Gammaproteobacteria</taxon>
        <taxon>Alteromonadales</taxon>
        <taxon>Shewanellaceae</taxon>
        <taxon>Shewanella</taxon>
    </lineage>
</organism>
<keyword evidence="1" id="KW-0051">Antiviral defense</keyword>
<dbReference type="GO" id="GO:0003725">
    <property type="term" value="F:double-stranded RNA binding"/>
    <property type="evidence" value="ECO:0007669"/>
    <property type="project" value="TreeGrafter"/>
</dbReference>
<reference evidence="3" key="1">
    <citation type="journal article" date="2023" name="Int. J. Syst. Evol. Microbiol.">
        <title>&lt;i&gt;Shewanella septentrionalis&lt;/i&gt; sp. nov. and &lt;i&gt;Shewanella holmiensis&lt;/i&gt; sp. nov., isolated from Baltic Sea water and sediments.</title>
        <authorList>
            <person name="Martin-Rodriguez A.J."/>
            <person name="Thorell K."/>
            <person name="Joffre E."/>
            <person name="Jensie-Markopoulos S."/>
            <person name="Moore E.R.B."/>
            <person name="Sjoling A."/>
        </authorList>
    </citation>
    <scope>NUCLEOTIDE SEQUENCE</scope>
    <source>
        <strain evidence="3">SP1W3</strain>
    </source>
</reference>
<dbReference type="Gene3D" id="3.30.460.10">
    <property type="entry name" value="Beta Polymerase, domain 2"/>
    <property type="match status" value="1"/>
</dbReference>
<gene>
    <name evidence="3" type="ORF">NE536_07280</name>
</gene>
<protein>
    <submittedName>
        <fullName evidence="3">Nucleotidyltransferase</fullName>
    </submittedName>
</protein>
<dbReference type="SUPFAM" id="SSF81631">
    <property type="entry name" value="PAP/OAS1 substrate-binding domain"/>
    <property type="match status" value="1"/>
</dbReference>
<evidence type="ECO:0000256" key="1">
    <source>
        <dbReference type="ARBA" id="ARBA00023118"/>
    </source>
</evidence>
<dbReference type="InterPro" id="IPR053445">
    <property type="entry name" value="CBASS_cN_synthase"/>
</dbReference>
<dbReference type="InterPro" id="IPR015329">
    <property type="entry name" value="tRNA_NucTransf2"/>
</dbReference>
<dbReference type="GO" id="GO:0001730">
    <property type="term" value="F:2'-5'-oligoadenylate synthetase activity"/>
    <property type="evidence" value="ECO:0007669"/>
    <property type="project" value="TreeGrafter"/>
</dbReference>
<dbReference type="Gene3D" id="1.10.1410.20">
    <property type="entry name" value="2'-5'-oligoadenylate synthetase 1, domain 2"/>
    <property type="match status" value="1"/>
</dbReference>
<dbReference type="AlphaFoldDB" id="A0A9X2WTG3"/>
<dbReference type="CDD" id="cd05400">
    <property type="entry name" value="NT_2-5OAS_ClassI-CCAase"/>
    <property type="match status" value="1"/>
</dbReference>
<dbReference type="Pfam" id="PF18144">
    <property type="entry name" value="SMODS"/>
    <property type="match status" value="1"/>
</dbReference>
<dbReference type="RefSeq" id="WP_261272285.1">
    <property type="nucleotide sequence ID" value="NZ_JAMTCC010000010.1"/>
</dbReference>
<sequence>MPLSNTELEYFDHNVLRLSRKKRSEYHAQVDNLVLELKKCITDKAKLKVTKVVKAGSFAKFTILRKIDGYPTDVDVVFYISGVDENSKSYEELCNKIYDFLIEIYPTKEVEDFEIQRRAAKVTFVKSGLEVDVVPVLQHNSAPEHGWQFDIQSGERNLTCAPCHIKFIQARKDKDKHFRTLVRLAKRWKHFHDIPGLKSFHIELILAYLVDTDGPAESIEKRFREFLVYIARTKLSERIDFPENAGKPQTSFSDPVVIIDPVSPENNVASRISKEEQELIAKAAEAAWENATYASVANDLDVWKEIFGGRFKTKEE</sequence>
<dbReference type="SUPFAM" id="SSF81301">
    <property type="entry name" value="Nucleotidyltransferase"/>
    <property type="match status" value="1"/>
</dbReference>
<name>A0A9X2WTG3_9GAMM</name>
<evidence type="ECO:0000259" key="2">
    <source>
        <dbReference type="Pfam" id="PF09249"/>
    </source>
</evidence>
<proteinExistence type="predicted"/>
<dbReference type="PANTHER" id="PTHR11258">
    <property type="entry name" value="2-5 OLIGOADENYLATE SYNTHETASE"/>
    <property type="match status" value="1"/>
</dbReference>
<dbReference type="GO" id="GO:0016020">
    <property type="term" value="C:membrane"/>
    <property type="evidence" value="ECO:0007669"/>
    <property type="project" value="TreeGrafter"/>
</dbReference>
<evidence type="ECO:0000313" key="3">
    <source>
        <dbReference type="EMBL" id="MCT7945171.1"/>
    </source>
</evidence>
<keyword evidence="4" id="KW-1185">Reference proteome</keyword>
<evidence type="ECO:0000313" key="4">
    <source>
        <dbReference type="Proteomes" id="UP001155604"/>
    </source>
</evidence>
<comment type="caution">
    <text evidence="3">The sequence shown here is derived from an EMBL/GenBank/DDBJ whole genome shotgun (WGS) entry which is preliminary data.</text>
</comment>
<dbReference type="GO" id="GO:0004810">
    <property type="term" value="F:CCA tRNA nucleotidyltransferase activity"/>
    <property type="evidence" value="ECO:0007669"/>
    <property type="project" value="InterPro"/>
</dbReference>
<dbReference type="Pfam" id="PF09249">
    <property type="entry name" value="tRNA_NucTransf2"/>
    <property type="match status" value="1"/>
</dbReference>
<dbReference type="NCBIfam" id="NF041116">
    <property type="entry name" value="CBASS_cyclase_a"/>
    <property type="match status" value="1"/>
</dbReference>
<feature type="domain" description="tRNA nucleotidyltransferase substrate binding" evidence="2">
    <location>
        <begin position="222"/>
        <end position="287"/>
    </location>
</feature>
<dbReference type="GO" id="GO:0051607">
    <property type="term" value="P:defense response to virus"/>
    <property type="evidence" value="ECO:0007669"/>
    <property type="project" value="UniProtKB-KW"/>
</dbReference>
<dbReference type="EMBL" id="JAMTCC010000010">
    <property type="protein sequence ID" value="MCT7945171.1"/>
    <property type="molecule type" value="Genomic_DNA"/>
</dbReference>
<dbReference type="InterPro" id="IPR006116">
    <property type="entry name" value="NT_2-5OAS_ClassI-CCAase"/>
</dbReference>
<dbReference type="GO" id="GO:0005829">
    <property type="term" value="C:cytosol"/>
    <property type="evidence" value="ECO:0007669"/>
    <property type="project" value="TreeGrafter"/>
</dbReference>
<dbReference type="Proteomes" id="UP001155604">
    <property type="component" value="Unassembled WGS sequence"/>
</dbReference>